<dbReference type="InterPro" id="IPR004714">
    <property type="entry name" value="Cyt_oxidase_maturation_cbb3"/>
</dbReference>
<name>A0A937X4K9_9BACT</name>
<accession>A0A937X4K9</accession>
<evidence type="ECO:0000313" key="1">
    <source>
        <dbReference type="EMBL" id="MBM3275951.1"/>
    </source>
</evidence>
<evidence type="ECO:0000313" key="2">
    <source>
        <dbReference type="Proteomes" id="UP000703893"/>
    </source>
</evidence>
<sequence>MSLLILILPTTAFLAALLLWFLAWTLKSGQYDDLEGAAGRILFED</sequence>
<dbReference type="PANTHER" id="PTHR41532">
    <property type="entry name" value="FIXS PROTEIN"/>
    <property type="match status" value="1"/>
</dbReference>
<comment type="caution">
    <text evidence="1">The sequence shown here is derived from an EMBL/GenBank/DDBJ whole genome shotgun (WGS) entry which is preliminary data.</text>
</comment>
<proteinExistence type="predicted"/>
<gene>
    <name evidence="1" type="primary">ccoS</name>
    <name evidence="1" type="ORF">FJZ00_12425</name>
</gene>
<organism evidence="1 2">
    <name type="scientific">Candidatus Tanganyikabacteria bacterium</name>
    <dbReference type="NCBI Taxonomy" id="2961651"/>
    <lineage>
        <taxon>Bacteria</taxon>
        <taxon>Bacillati</taxon>
        <taxon>Candidatus Sericytochromatia</taxon>
        <taxon>Candidatus Tanganyikabacteria</taxon>
    </lineage>
</organism>
<protein>
    <submittedName>
        <fullName evidence="1">Cbb3-type cytochrome oxidase assembly protein CcoS</fullName>
    </submittedName>
</protein>
<dbReference type="NCBIfam" id="TIGR00847">
    <property type="entry name" value="ccoS"/>
    <property type="match status" value="1"/>
</dbReference>
<dbReference type="Pfam" id="PF03597">
    <property type="entry name" value="FixS"/>
    <property type="match status" value="1"/>
</dbReference>
<dbReference type="EMBL" id="VGJX01000793">
    <property type="protein sequence ID" value="MBM3275951.1"/>
    <property type="molecule type" value="Genomic_DNA"/>
</dbReference>
<dbReference type="PANTHER" id="PTHR41532:SF1">
    <property type="entry name" value="FIXS PROTEIN"/>
    <property type="match status" value="1"/>
</dbReference>
<dbReference type="AlphaFoldDB" id="A0A937X4K9"/>
<dbReference type="Proteomes" id="UP000703893">
    <property type="component" value="Unassembled WGS sequence"/>
</dbReference>
<reference evidence="1 2" key="1">
    <citation type="submission" date="2019-03" db="EMBL/GenBank/DDBJ databases">
        <title>Lake Tanganyika Metagenome-Assembled Genomes (MAGs).</title>
        <authorList>
            <person name="Tran P."/>
        </authorList>
    </citation>
    <scope>NUCLEOTIDE SEQUENCE [LARGE SCALE GENOMIC DNA]</scope>
    <source>
        <strain evidence="1">K_DeepCast_65m_m2_236</strain>
    </source>
</reference>